<evidence type="ECO:0000256" key="1">
    <source>
        <dbReference type="ARBA" id="ARBA00022448"/>
    </source>
</evidence>
<dbReference type="SUPFAM" id="SSF52540">
    <property type="entry name" value="P-loop containing nucleoside triphosphate hydrolases"/>
    <property type="match status" value="1"/>
</dbReference>
<dbReference type="PROSITE" id="PS50893">
    <property type="entry name" value="ABC_TRANSPORTER_2"/>
    <property type="match status" value="1"/>
</dbReference>
<dbReference type="KEGG" id="vbh:CMV30_12085"/>
<feature type="domain" description="ABC transporter" evidence="4">
    <location>
        <begin position="13"/>
        <end position="252"/>
    </location>
</feature>
<dbReference type="OrthoDB" id="9789994at2"/>
<dbReference type="InterPro" id="IPR050153">
    <property type="entry name" value="Metal_Ion_Import_ABC"/>
</dbReference>
<dbReference type="InterPro" id="IPR017871">
    <property type="entry name" value="ABC_transporter-like_CS"/>
</dbReference>
<protein>
    <submittedName>
        <fullName evidence="5">ABC transporter</fullName>
    </submittedName>
</protein>
<evidence type="ECO:0000256" key="3">
    <source>
        <dbReference type="ARBA" id="ARBA00022840"/>
    </source>
</evidence>
<name>A0A290QH14_9BACT</name>
<dbReference type="SMART" id="SM00382">
    <property type="entry name" value="AAA"/>
    <property type="match status" value="1"/>
</dbReference>
<keyword evidence="2" id="KW-0547">Nucleotide-binding</keyword>
<dbReference type="AlphaFoldDB" id="A0A290QH14"/>
<evidence type="ECO:0000256" key="2">
    <source>
        <dbReference type="ARBA" id="ARBA00022741"/>
    </source>
</evidence>
<dbReference type="GO" id="GO:0016887">
    <property type="term" value="F:ATP hydrolysis activity"/>
    <property type="evidence" value="ECO:0007669"/>
    <property type="project" value="InterPro"/>
</dbReference>
<keyword evidence="1" id="KW-0813">Transport</keyword>
<keyword evidence="6" id="KW-1185">Reference proteome</keyword>
<gene>
    <name evidence="5" type="ORF">CMV30_12085</name>
</gene>
<dbReference type="InterPro" id="IPR003593">
    <property type="entry name" value="AAA+_ATPase"/>
</dbReference>
<proteinExistence type="predicted"/>
<dbReference type="Gene3D" id="3.40.50.300">
    <property type="entry name" value="P-loop containing nucleotide triphosphate hydrolases"/>
    <property type="match status" value="1"/>
</dbReference>
<accession>A0A290QH14</accession>
<dbReference type="PROSITE" id="PS00211">
    <property type="entry name" value="ABC_TRANSPORTER_1"/>
    <property type="match status" value="1"/>
</dbReference>
<dbReference type="GO" id="GO:0005524">
    <property type="term" value="F:ATP binding"/>
    <property type="evidence" value="ECO:0007669"/>
    <property type="project" value="UniProtKB-KW"/>
</dbReference>
<sequence length="276" mass="30331">MPPASARRSQPLLSVTGLRVQRGNATLLHDISWRVEKGQHWVILGANGCGKTSLLKTLTGYLSATSGDIELLGARYGEADWRDLRFHIGIVTSAFHPSIPPAEPALETVISGKYAQLDLWAPTTKADEKAARKLLETAGASHLADREWIFLSQGERQRILIARALMAKPRLLILDEPCAGLDPVAREHFLGFMERLAQQKNAPTFVLVTHHVEEITPAFTHALILRAGRVVDDGPITSTLTNENLSTAFGEPVKIAKDHGIWRLLFSQAARHAPKI</sequence>
<dbReference type="InterPro" id="IPR003439">
    <property type="entry name" value="ABC_transporter-like_ATP-bd"/>
</dbReference>
<reference evidence="5 6" key="1">
    <citation type="submission" date="2017-09" db="EMBL/GenBank/DDBJ databases">
        <title>Complete genome sequence of Verrucomicrobial strain HZ-65, isolated from freshwater.</title>
        <authorList>
            <person name="Choi A."/>
        </authorList>
    </citation>
    <scope>NUCLEOTIDE SEQUENCE [LARGE SCALE GENOMIC DNA]</scope>
    <source>
        <strain evidence="5 6">HZ-65</strain>
    </source>
</reference>
<dbReference type="EMBL" id="CP023344">
    <property type="protein sequence ID" value="ATC64638.1"/>
    <property type="molecule type" value="Genomic_DNA"/>
</dbReference>
<keyword evidence="3" id="KW-0067">ATP-binding</keyword>
<evidence type="ECO:0000313" key="6">
    <source>
        <dbReference type="Proteomes" id="UP000217265"/>
    </source>
</evidence>
<dbReference type="InterPro" id="IPR027417">
    <property type="entry name" value="P-loop_NTPase"/>
</dbReference>
<dbReference type="Pfam" id="PF00005">
    <property type="entry name" value="ABC_tran"/>
    <property type="match status" value="1"/>
</dbReference>
<dbReference type="Proteomes" id="UP000217265">
    <property type="component" value="Chromosome"/>
</dbReference>
<organism evidence="5 6">
    <name type="scientific">Nibricoccus aquaticus</name>
    <dbReference type="NCBI Taxonomy" id="2576891"/>
    <lineage>
        <taxon>Bacteria</taxon>
        <taxon>Pseudomonadati</taxon>
        <taxon>Verrucomicrobiota</taxon>
        <taxon>Opitutia</taxon>
        <taxon>Opitutales</taxon>
        <taxon>Opitutaceae</taxon>
        <taxon>Nibricoccus</taxon>
    </lineage>
</organism>
<evidence type="ECO:0000259" key="4">
    <source>
        <dbReference type="PROSITE" id="PS50893"/>
    </source>
</evidence>
<dbReference type="RefSeq" id="WP_096056269.1">
    <property type="nucleotide sequence ID" value="NZ_CP023344.1"/>
</dbReference>
<dbReference type="PANTHER" id="PTHR42734">
    <property type="entry name" value="METAL TRANSPORT SYSTEM ATP-BINDING PROTEIN TM_0124-RELATED"/>
    <property type="match status" value="1"/>
</dbReference>
<evidence type="ECO:0000313" key="5">
    <source>
        <dbReference type="EMBL" id="ATC64638.1"/>
    </source>
</evidence>